<evidence type="ECO:0000256" key="7">
    <source>
        <dbReference type="PIRNR" id="PIRNR001123"/>
    </source>
</evidence>
<evidence type="ECO:0000313" key="11">
    <source>
        <dbReference type="Proteomes" id="UP000000467"/>
    </source>
</evidence>
<dbReference type="InterPro" id="IPR008007">
    <property type="entry name" value="Peptidase_M42"/>
</dbReference>
<keyword evidence="5" id="KW-0862">Zinc</keyword>
<evidence type="ECO:0000256" key="1">
    <source>
        <dbReference type="ARBA" id="ARBA00001947"/>
    </source>
</evidence>
<keyword evidence="4 10" id="KW-0378">Hydrolase</keyword>
<evidence type="ECO:0000256" key="2">
    <source>
        <dbReference type="ARBA" id="ARBA00022670"/>
    </source>
</evidence>
<evidence type="ECO:0000256" key="5">
    <source>
        <dbReference type="ARBA" id="ARBA00022833"/>
    </source>
</evidence>
<dbReference type="PANTHER" id="PTHR42994">
    <property type="entry name" value="PEPTIDASE T"/>
    <property type="match status" value="1"/>
</dbReference>
<gene>
    <name evidence="10" type="ordered locus">Tph_c16150</name>
</gene>
<dbReference type="InterPro" id="IPR002933">
    <property type="entry name" value="Peptidase_M20"/>
</dbReference>
<organism evidence="10 11">
    <name type="scientific">Thermacetogenium phaeum (strain ATCC BAA-254 / DSM 26808 / PB)</name>
    <dbReference type="NCBI Taxonomy" id="1089553"/>
    <lineage>
        <taxon>Bacteria</taxon>
        <taxon>Bacillati</taxon>
        <taxon>Bacillota</taxon>
        <taxon>Clostridia</taxon>
        <taxon>Thermoanaerobacterales</taxon>
        <taxon>Thermoanaerobacteraceae</taxon>
        <taxon>Thermacetogenium</taxon>
    </lineage>
</organism>
<dbReference type="InterPro" id="IPR010162">
    <property type="entry name" value="PepT-like"/>
</dbReference>
<dbReference type="EMBL" id="CP003732">
    <property type="protein sequence ID" value="AFV11820.1"/>
    <property type="molecule type" value="Genomic_DNA"/>
</dbReference>
<dbReference type="HOGENOM" id="CLU_021802_6_0_9"/>
<dbReference type="Gene3D" id="3.30.70.360">
    <property type="match status" value="1"/>
</dbReference>
<protein>
    <submittedName>
        <fullName evidence="10">Peptidase T</fullName>
        <ecNumber evidence="10">3.4.11.4</ecNumber>
    </submittedName>
</protein>
<dbReference type="InterPro" id="IPR001261">
    <property type="entry name" value="ArgE/DapE_CS"/>
</dbReference>
<keyword evidence="2" id="KW-0645">Protease</keyword>
<keyword evidence="6" id="KW-0482">Metalloprotease</keyword>
<sequence length="389" mass="42020">MCDSANINEERLAQEFIRIAEIPSPSYRERDLADYLKGRLQKLGLDVEEDDAAEKIGGNCGNLLARLPGEERYPALLFCSHLDTVTPAEGVKVILENGVFRSRGDTVLGGDDKAGIAALLEFLDMLRESSHPHGTLEILFTVGEEQGLLGSRNFDCSRLKARFGYVLDSSGKPGAIVTAAPAQNVFHVTVRGKAAHAGFEPEKGVNAIKIASEVIARLQLGRIDAETTVNIGVIKGGKATNIVPDAVFIQGEARSLDRKKLEALTAEIVAEFESVSKFPGARGEVRVTREYPEYRLAPEQPVVQFASQAISRAGLEVRLETSGGGSDANIFNAIPGLAVANLAVGMQQAHTTEEYLELEDLVAVVRILWEMLKLSTEGEGSAFDFLEKG</sequence>
<comment type="similarity">
    <text evidence="7">Belongs to the peptidase M42 family.</text>
</comment>
<accession>K4LIQ2</accession>
<dbReference type="KEGG" id="tpz:Tph_c16150"/>
<dbReference type="Proteomes" id="UP000000467">
    <property type="component" value="Chromosome"/>
</dbReference>
<dbReference type="OrthoDB" id="9781032at2"/>
<dbReference type="Pfam" id="PF07687">
    <property type="entry name" value="M20_dimer"/>
    <property type="match status" value="1"/>
</dbReference>
<dbReference type="Gene3D" id="3.40.630.10">
    <property type="entry name" value="Zn peptidases"/>
    <property type="match status" value="1"/>
</dbReference>
<keyword evidence="3 8" id="KW-0479">Metal-binding</keyword>
<dbReference type="STRING" id="1089553.Tph_c16150"/>
<feature type="domain" description="Peptidase M20 dimerisation" evidence="9">
    <location>
        <begin position="186"/>
        <end position="275"/>
    </location>
</feature>
<name>K4LIQ2_THEPS</name>
<comment type="cofactor">
    <cofactor evidence="8">
        <name>a divalent metal cation</name>
        <dbReference type="ChEBI" id="CHEBI:60240"/>
    </cofactor>
    <text evidence="8">Binds 2 divalent metal cations per subunit.</text>
</comment>
<evidence type="ECO:0000256" key="4">
    <source>
        <dbReference type="ARBA" id="ARBA00022801"/>
    </source>
</evidence>
<evidence type="ECO:0000256" key="3">
    <source>
        <dbReference type="ARBA" id="ARBA00022723"/>
    </source>
</evidence>
<dbReference type="PROSITE" id="PS00758">
    <property type="entry name" value="ARGE_DAPE_CPG2_1"/>
    <property type="match status" value="1"/>
</dbReference>
<dbReference type="SUPFAM" id="SSF55031">
    <property type="entry name" value="Bacterial exopeptidase dimerisation domain"/>
    <property type="match status" value="1"/>
</dbReference>
<evidence type="ECO:0000256" key="6">
    <source>
        <dbReference type="ARBA" id="ARBA00023049"/>
    </source>
</evidence>
<comment type="cofactor">
    <cofactor evidence="1">
        <name>Zn(2+)</name>
        <dbReference type="ChEBI" id="CHEBI:29105"/>
    </cofactor>
</comment>
<dbReference type="PIRSF" id="PIRSF001123">
    <property type="entry name" value="PepA_GA"/>
    <property type="match status" value="1"/>
</dbReference>
<dbReference type="InterPro" id="IPR011650">
    <property type="entry name" value="Peptidase_M20_dimer"/>
</dbReference>
<dbReference type="Pfam" id="PF01546">
    <property type="entry name" value="Peptidase_M20"/>
    <property type="match status" value="1"/>
</dbReference>
<keyword evidence="11" id="KW-1185">Reference proteome</keyword>
<keyword evidence="10" id="KW-0031">Aminopeptidase</keyword>
<dbReference type="RefSeq" id="WP_015050700.1">
    <property type="nucleotide sequence ID" value="NZ_KI912609.1"/>
</dbReference>
<evidence type="ECO:0000313" key="10">
    <source>
        <dbReference type="EMBL" id="AFV11820.1"/>
    </source>
</evidence>
<dbReference type="NCBIfam" id="TIGR01883">
    <property type="entry name" value="PepT-like"/>
    <property type="match status" value="1"/>
</dbReference>
<dbReference type="AlphaFoldDB" id="K4LIQ2"/>
<reference evidence="10 11" key="1">
    <citation type="journal article" date="2012" name="BMC Genomics">
        <title>Genome-guided analysis of physiological and morphological traits of the fermentative acetate oxidizer Thermacetogenium phaeum.</title>
        <authorList>
            <person name="Oehler D."/>
            <person name="Poehlein A."/>
            <person name="Leimbach A."/>
            <person name="Muller N."/>
            <person name="Daniel R."/>
            <person name="Gottschalk G."/>
            <person name="Schink B."/>
        </authorList>
    </citation>
    <scope>NUCLEOTIDE SEQUENCE [LARGE SCALE GENOMIC DNA]</scope>
    <source>
        <strain evidence="11">ATCC BAA-254 / DSM 26808 / PB</strain>
    </source>
</reference>
<dbReference type="PANTHER" id="PTHR42994:SF2">
    <property type="entry name" value="PEPTIDASE"/>
    <property type="match status" value="1"/>
</dbReference>
<dbReference type="eggNOG" id="COG2195">
    <property type="taxonomic scope" value="Bacteria"/>
</dbReference>
<dbReference type="GO" id="GO:0008237">
    <property type="term" value="F:metallopeptidase activity"/>
    <property type="evidence" value="ECO:0007669"/>
    <property type="project" value="UniProtKB-KW"/>
</dbReference>
<proteinExistence type="inferred from homology"/>
<feature type="binding site" evidence="8">
    <location>
        <position position="350"/>
    </location>
    <ligand>
        <name>Zn(2+)</name>
        <dbReference type="ChEBI" id="CHEBI:29105"/>
        <label>2</label>
    </ligand>
</feature>
<evidence type="ECO:0000256" key="8">
    <source>
        <dbReference type="PIRSR" id="PIRSR001123-2"/>
    </source>
</evidence>
<dbReference type="InterPro" id="IPR036264">
    <property type="entry name" value="Bact_exopeptidase_dim_dom"/>
</dbReference>
<dbReference type="GO" id="GO:0046872">
    <property type="term" value="F:metal ion binding"/>
    <property type="evidence" value="ECO:0007669"/>
    <property type="project" value="UniProtKB-UniRule"/>
</dbReference>
<dbReference type="GO" id="GO:0045148">
    <property type="term" value="F:tripeptide aminopeptidase activity"/>
    <property type="evidence" value="ECO:0007669"/>
    <property type="project" value="UniProtKB-EC"/>
</dbReference>
<dbReference type="EC" id="3.4.11.4" evidence="10"/>
<evidence type="ECO:0000259" key="9">
    <source>
        <dbReference type="Pfam" id="PF07687"/>
    </source>
</evidence>
<dbReference type="GO" id="GO:0006508">
    <property type="term" value="P:proteolysis"/>
    <property type="evidence" value="ECO:0007669"/>
    <property type="project" value="UniProtKB-KW"/>
</dbReference>
<dbReference type="SUPFAM" id="SSF53187">
    <property type="entry name" value="Zn-dependent exopeptidases"/>
    <property type="match status" value="1"/>
</dbReference>